<dbReference type="AlphaFoldDB" id="A0ABD3C4B8"/>
<evidence type="ECO:0000313" key="10">
    <source>
        <dbReference type="EMBL" id="KAL3624303.1"/>
    </source>
</evidence>
<keyword evidence="5 9" id="KW-1133">Transmembrane helix</keyword>
<evidence type="ECO:0000256" key="8">
    <source>
        <dbReference type="ARBA" id="ARBA00074957"/>
    </source>
</evidence>
<name>A0ABD3C4B8_9LAMI</name>
<sequence>MASWGSVYLKVLYNVFGWVAFISWSICFYPQIILNHRRKSVVGLNFDYALLNMVKQLAYLIYNVSIFFSPIVQKQYHQKFGNGKMLPVAESDLAFSIHVVLTSAYAMYQIAVYERGTQKFSKIYTAINVLFVLSAAVCVCIAIPSRSWFWLVSCFNTIQVIMTIIKYIPQVVFNFKRKSTSGFSIGMVLLDFLGGVANNVQMLMQSLDQKSWENFYGNIGKSMLASVTIVFDIIFMVQHYALYPNEKAEPDPNVVNVELSRDIEAR</sequence>
<keyword evidence="6 9" id="KW-0472">Membrane</keyword>
<reference evidence="11" key="1">
    <citation type="journal article" date="2024" name="IScience">
        <title>Strigolactones Initiate the Formation of Haustorium-like Structures in Castilleja.</title>
        <authorList>
            <person name="Buerger M."/>
            <person name="Peterson D."/>
            <person name="Chory J."/>
        </authorList>
    </citation>
    <scope>NUCLEOTIDE SEQUENCE [LARGE SCALE GENOMIC DNA]</scope>
</reference>
<keyword evidence="3 9" id="KW-0812">Transmembrane</keyword>
<keyword evidence="11" id="KW-1185">Reference proteome</keyword>
<feature type="transmembrane region" description="Helical" evidence="9">
    <location>
        <begin position="150"/>
        <end position="168"/>
    </location>
</feature>
<feature type="transmembrane region" description="Helical" evidence="9">
    <location>
        <begin position="12"/>
        <end position="35"/>
    </location>
</feature>
<feature type="transmembrane region" description="Helical" evidence="9">
    <location>
        <begin position="223"/>
        <end position="243"/>
    </location>
</feature>
<evidence type="ECO:0000256" key="3">
    <source>
        <dbReference type="ARBA" id="ARBA00022692"/>
    </source>
</evidence>
<dbReference type="InterPro" id="IPR006603">
    <property type="entry name" value="PQ-loop_rpt"/>
</dbReference>
<evidence type="ECO:0000256" key="2">
    <source>
        <dbReference type="ARBA" id="ARBA00022448"/>
    </source>
</evidence>
<comment type="subcellular location">
    <subcellularLocation>
        <location evidence="1">Lysosome membrane</location>
        <topology evidence="1">Multi-pass membrane protein</topology>
    </subcellularLocation>
</comment>
<dbReference type="NCBIfam" id="TIGR00951">
    <property type="entry name" value="2A43"/>
    <property type="match status" value="1"/>
</dbReference>
<feature type="transmembrane region" description="Helical" evidence="9">
    <location>
        <begin position="56"/>
        <end position="73"/>
    </location>
</feature>
<keyword evidence="7" id="KW-0458">Lysosome</keyword>
<dbReference type="InterPro" id="IPR005282">
    <property type="entry name" value="LC_transporter"/>
</dbReference>
<dbReference type="GO" id="GO:0005765">
    <property type="term" value="C:lysosomal membrane"/>
    <property type="evidence" value="ECO:0007669"/>
    <property type="project" value="UniProtKB-SubCell"/>
</dbReference>
<evidence type="ECO:0000256" key="1">
    <source>
        <dbReference type="ARBA" id="ARBA00004155"/>
    </source>
</evidence>
<feature type="transmembrane region" description="Helical" evidence="9">
    <location>
        <begin position="180"/>
        <end position="203"/>
    </location>
</feature>
<feature type="transmembrane region" description="Helical" evidence="9">
    <location>
        <begin position="93"/>
        <end position="111"/>
    </location>
</feature>
<dbReference type="Pfam" id="PF04193">
    <property type="entry name" value="PQ-loop"/>
    <property type="match status" value="2"/>
</dbReference>
<evidence type="ECO:0000256" key="6">
    <source>
        <dbReference type="ARBA" id="ARBA00023136"/>
    </source>
</evidence>
<evidence type="ECO:0000256" key="9">
    <source>
        <dbReference type="SAM" id="Phobius"/>
    </source>
</evidence>
<dbReference type="Proteomes" id="UP001632038">
    <property type="component" value="Unassembled WGS sequence"/>
</dbReference>
<protein>
    <recommendedName>
        <fullName evidence="8">Cystinosin homolog</fullName>
    </recommendedName>
</protein>
<evidence type="ECO:0000256" key="7">
    <source>
        <dbReference type="ARBA" id="ARBA00023228"/>
    </source>
</evidence>
<comment type="caution">
    <text evidence="10">The sequence shown here is derived from an EMBL/GenBank/DDBJ whole genome shotgun (WGS) entry which is preliminary data.</text>
</comment>
<gene>
    <name evidence="10" type="ORF">CASFOL_033119</name>
</gene>
<dbReference type="SMART" id="SM00679">
    <property type="entry name" value="CTNS"/>
    <property type="match status" value="2"/>
</dbReference>
<keyword evidence="4" id="KW-0677">Repeat</keyword>
<dbReference type="EMBL" id="JAVIJP010000054">
    <property type="protein sequence ID" value="KAL3624303.1"/>
    <property type="molecule type" value="Genomic_DNA"/>
</dbReference>
<evidence type="ECO:0000256" key="4">
    <source>
        <dbReference type="ARBA" id="ARBA00022737"/>
    </source>
</evidence>
<keyword evidence="2" id="KW-0813">Transport</keyword>
<evidence type="ECO:0000256" key="5">
    <source>
        <dbReference type="ARBA" id="ARBA00022989"/>
    </source>
</evidence>
<dbReference type="PANTHER" id="PTHR13131">
    <property type="entry name" value="CYSTINOSIN"/>
    <property type="match status" value="1"/>
</dbReference>
<organism evidence="10 11">
    <name type="scientific">Castilleja foliolosa</name>
    <dbReference type="NCBI Taxonomy" id="1961234"/>
    <lineage>
        <taxon>Eukaryota</taxon>
        <taxon>Viridiplantae</taxon>
        <taxon>Streptophyta</taxon>
        <taxon>Embryophyta</taxon>
        <taxon>Tracheophyta</taxon>
        <taxon>Spermatophyta</taxon>
        <taxon>Magnoliopsida</taxon>
        <taxon>eudicotyledons</taxon>
        <taxon>Gunneridae</taxon>
        <taxon>Pentapetalae</taxon>
        <taxon>asterids</taxon>
        <taxon>lamiids</taxon>
        <taxon>Lamiales</taxon>
        <taxon>Orobanchaceae</taxon>
        <taxon>Pedicularideae</taxon>
        <taxon>Castillejinae</taxon>
        <taxon>Castilleja</taxon>
    </lineage>
</organism>
<accession>A0ABD3C4B8</accession>
<proteinExistence type="predicted"/>
<evidence type="ECO:0000313" key="11">
    <source>
        <dbReference type="Proteomes" id="UP001632038"/>
    </source>
</evidence>
<dbReference type="FunFam" id="1.20.1280.290:FF:000018">
    <property type="entry name" value="Cystinosin homolog"/>
    <property type="match status" value="1"/>
</dbReference>
<feature type="transmembrane region" description="Helical" evidence="9">
    <location>
        <begin position="123"/>
        <end position="144"/>
    </location>
</feature>
<dbReference type="PANTHER" id="PTHR13131:SF8">
    <property type="entry name" value="CYSTINOSIN HOMOLOG ISOFORM X1"/>
    <property type="match status" value="1"/>
</dbReference>
<dbReference type="Gene3D" id="1.20.1280.290">
    <property type="match status" value="2"/>
</dbReference>